<evidence type="ECO:0000313" key="2">
    <source>
        <dbReference type="Proteomes" id="UP000298246"/>
    </source>
</evidence>
<organism evidence="1 2">
    <name type="scientific">Paenibacillus athensensis</name>
    <dbReference type="NCBI Taxonomy" id="1967502"/>
    <lineage>
        <taxon>Bacteria</taxon>
        <taxon>Bacillati</taxon>
        <taxon>Bacillota</taxon>
        <taxon>Bacilli</taxon>
        <taxon>Bacillales</taxon>
        <taxon>Paenibacillaceae</taxon>
        <taxon>Paenibacillus</taxon>
    </lineage>
</organism>
<dbReference type="RefSeq" id="WP_134750782.1">
    <property type="nucleotide sequence ID" value="NZ_MYFO02000001.1"/>
</dbReference>
<evidence type="ECO:0008006" key="3">
    <source>
        <dbReference type="Google" id="ProtNLM"/>
    </source>
</evidence>
<dbReference type="AlphaFoldDB" id="A0A4Y8Q8M0"/>
<dbReference type="Proteomes" id="UP000298246">
    <property type="component" value="Unassembled WGS sequence"/>
</dbReference>
<sequence length="319" mass="37071">MSAVVQFAKPHMYTNPLILNCREYHVCEYMQAYGVEHHWLFSDNWGFHYRALDDFSVLADAATTPFWDNLKRLYQTDKLDYRPDELLDVLKPALSRSICLFTFADTYYLPWHDKFETEHGPFHFIITQWDEAGRHVFVRRGLFLEFDGWLPYDQIRTAFESWNSQCFELTKPTLAVDAHVLKSQLQRCLARIVGNPDGGLSGLYGLRQFRDDLADTQLDVLALIDVWWERLREVIDARSRFLEFLHYLHAESKLVSHVEAECVEAFQAAVELWNELRSGAQRQKIVGTAAPAKLLAKLEQVIAAEEQCALQLASFLHKI</sequence>
<reference evidence="1 2" key="1">
    <citation type="submission" date="2017-03" db="EMBL/GenBank/DDBJ databases">
        <title>Isolation of Levoglucosan Utilizing Bacteria.</title>
        <authorList>
            <person name="Arya A.S."/>
        </authorList>
    </citation>
    <scope>NUCLEOTIDE SEQUENCE [LARGE SCALE GENOMIC DNA]</scope>
    <source>
        <strain evidence="1 2">MEC069</strain>
    </source>
</reference>
<accession>A0A4Y8Q8M0</accession>
<proteinExistence type="predicted"/>
<comment type="caution">
    <text evidence="1">The sequence shown here is derived from an EMBL/GenBank/DDBJ whole genome shotgun (WGS) entry which is preliminary data.</text>
</comment>
<keyword evidence="2" id="KW-1185">Reference proteome</keyword>
<dbReference type="EMBL" id="MYFO01000005">
    <property type="protein sequence ID" value="TFE90235.1"/>
    <property type="molecule type" value="Genomic_DNA"/>
</dbReference>
<dbReference type="OrthoDB" id="2669584at2"/>
<evidence type="ECO:0000313" key="1">
    <source>
        <dbReference type="EMBL" id="TFE90235.1"/>
    </source>
</evidence>
<name>A0A4Y8Q8M0_9BACL</name>
<gene>
    <name evidence="1" type="ORF">B5M42_06095</name>
</gene>
<protein>
    <recommendedName>
        <fullName evidence="3">Butirosin biosynthesis protein H N-terminal domain-containing protein</fullName>
    </recommendedName>
</protein>